<evidence type="ECO:0000313" key="4">
    <source>
        <dbReference type="RefSeq" id="XP_015608897.1"/>
    </source>
</evidence>
<reference evidence="4" key="1">
    <citation type="submission" date="2025-08" db="UniProtKB">
        <authorList>
            <consortium name="RefSeq"/>
        </authorList>
    </citation>
    <scope>IDENTIFICATION</scope>
</reference>
<feature type="compositionally biased region" description="Basic and acidic residues" evidence="1">
    <location>
        <begin position="136"/>
        <end position="149"/>
    </location>
</feature>
<keyword evidence="2" id="KW-0732">Signal</keyword>
<feature type="compositionally biased region" description="Basic residues" evidence="1">
    <location>
        <begin position="391"/>
        <end position="409"/>
    </location>
</feature>
<dbReference type="GeneID" id="107274360"/>
<feature type="compositionally biased region" description="Basic residues" evidence="1">
    <location>
        <begin position="167"/>
        <end position="179"/>
    </location>
</feature>
<feature type="region of interest" description="Disordered" evidence="1">
    <location>
        <begin position="22"/>
        <end position="271"/>
    </location>
</feature>
<feature type="compositionally biased region" description="Low complexity" evidence="1">
    <location>
        <begin position="327"/>
        <end position="341"/>
    </location>
</feature>
<feature type="compositionally biased region" description="Low complexity" evidence="1">
    <location>
        <begin position="430"/>
        <end position="441"/>
    </location>
</feature>
<evidence type="ECO:0000256" key="2">
    <source>
        <dbReference type="SAM" id="SignalP"/>
    </source>
</evidence>
<proteinExistence type="predicted"/>
<feature type="compositionally biased region" description="Basic and acidic residues" evidence="1">
    <location>
        <begin position="36"/>
        <end position="62"/>
    </location>
</feature>
<dbReference type="AlphaFoldDB" id="A0AAJ7CEY6"/>
<feature type="compositionally biased region" description="Basic and acidic residues" evidence="1">
    <location>
        <begin position="115"/>
        <end position="129"/>
    </location>
</feature>
<feature type="signal peptide" evidence="2">
    <location>
        <begin position="1"/>
        <end position="24"/>
    </location>
</feature>
<keyword evidence="3" id="KW-1185">Reference proteome</keyword>
<dbReference type="RefSeq" id="XP_015608897.1">
    <property type="nucleotide sequence ID" value="XM_015753411.1"/>
</dbReference>
<dbReference type="Proteomes" id="UP000694920">
    <property type="component" value="Unplaced"/>
</dbReference>
<accession>A0AAJ7CEY6</accession>
<protein>
    <submittedName>
        <fullName evidence="4">ABC transporter F family member 4</fullName>
    </submittedName>
</protein>
<gene>
    <name evidence="4" type="primary">LOC107274360</name>
</gene>
<feature type="compositionally biased region" description="Polar residues" evidence="1">
    <location>
        <begin position="411"/>
        <end position="429"/>
    </location>
</feature>
<dbReference type="KEGG" id="ccin:107274360"/>
<feature type="compositionally biased region" description="Acidic residues" evidence="1">
    <location>
        <begin position="150"/>
        <end position="163"/>
    </location>
</feature>
<feature type="chain" id="PRO_5042512637" evidence="2">
    <location>
        <begin position="25"/>
        <end position="452"/>
    </location>
</feature>
<name>A0AAJ7CEY6_CEPCN</name>
<feature type="compositionally biased region" description="Acidic residues" evidence="1">
    <location>
        <begin position="187"/>
        <end position="196"/>
    </location>
</feature>
<feature type="compositionally biased region" description="Polar residues" evidence="1">
    <location>
        <begin position="442"/>
        <end position="452"/>
    </location>
</feature>
<feature type="compositionally biased region" description="Basic and acidic residues" evidence="1">
    <location>
        <begin position="247"/>
        <end position="258"/>
    </location>
</feature>
<organism evidence="3 4">
    <name type="scientific">Cephus cinctus</name>
    <name type="common">Wheat stem sawfly</name>
    <dbReference type="NCBI Taxonomy" id="211228"/>
    <lineage>
        <taxon>Eukaryota</taxon>
        <taxon>Metazoa</taxon>
        <taxon>Ecdysozoa</taxon>
        <taxon>Arthropoda</taxon>
        <taxon>Hexapoda</taxon>
        <taxon>Insecta</taxon>
        <taxon>Pterygota</taxon>
        <taxon>Neoptera</taxon>
        <taxon>Endopterygota</taxon>
        <taxon>Hymenoptera</taxon>
        <taxon>Cephoidea</taxon>
        <taxon>Cephidae</taxon>
        <taxon>Cephus</taxon>
    </lineage>
</organism>
<evidence type="ECO:0000256" key="1">
    <source>
        <dbReference type="SAM" id="MobiDB-lite"/>
    </source>
</evidence>
<sequence length="452" mass="50301">MPTPLPLFLAAGRLLLVLIEKSGARNNRRRQVSDGASRERSERSERESEAAVSARQEDRENKGPPSGRPGNRTARAVLEEANNASGSASKLRRRGVVKSPVESLPQRTVRRRPRPGNEVKEGSRSVREDSEQEDQPGEKSDKEERLESRSEEEEDEEEEEDCDPLIKRLKTTGHRKTRAERKSRENEVEEAIDEEVPASNVDPEDTPKDEPEEDEESESRERDREPEPPPPNKVDPGGPKESSQDPVEGKSEEAHGQEESVPEVVVQKSNEVPVKVLSSRDIIPEATDLLAEDRKVSRSRSNEVTILTEGTEPEEDSVGSASGGVRAGSVESVVELLESSSQDGSVLERLSPLSSGPGRQSLLLEEQERNRHNESPVILAERLNKPPPAPGHHHHHSQQHPLQYHHHHYSSAGSPVIQSQHQGSSLREAQQQQHQQQLHHQVTSIPSISGRR</sequence>
<feature type="region of interest" description="Disordered" evidence="1">
    <location>
        <begin position="291"/>
        <end position="452"/>
    </location>
</feature>
<evidence type="ECO:0000313" key="3">
    <source>
        <dbReference type="Proteomes" id="UP000694920"/>
    </source>
</evidence>